<protein>
    <submittedName>
        <fullName evidence="1">YecA family protein</fullName>
    </submittedName>
</protein>
<evidence type="ECO:0000313" key="1">
    <source>
        <dbReference type="EMBL" id="MCC2617269.1"/>
    </source>
</evidence>
<comment type="caution">
    <text evidence="1">The sequence shown here is derived from an EMBL/GenBank/DDBJ whole genome shotgun (WGS) entry which is preliminary data.</text>
</comment>
<reference evidence="1 2" key="1">
    <citation type="submission" date="2021-10" db="EMBL/GenBank/DDBJ databases">
        <title>Draft genome of Aestuariibacter halophilus JC2043.</title>
        <authorList>
            <person name="Emsley S.A."/>
            <person name="Pfannmuller K.M."/>
            <person name="Ushijima B."/>
            <person name="Saw J.H."/>
            <person name="Videau P."/>
        </authorList>
    </citation>
    <scope>NUCLEOTIDE SEQUENCE [LARGE SCALE GENOMIC DNA]</scope>
    <source>
        <strain evidence="1 2">JC2043</strain>
    </source>
</reference>
<keyword evidence="2" id="KW-1185">Reference proteome</keyword>
<dbReference type="Proteomes" id="UP001520878">
    <property type="component" value="Unassembled WGS sequence"/>
</dbReference>
<evidence type="ECO:0000313" key="2">
    <source>
        <dbReference type="Proteomes" id="UP001520878"/>
    </source>
</evidence>
<name>A0ABS8G9Z4_9ALTE</name>
<accession>A0ABS8G9Z4</accession>
<dbReference type="Pfam" id="PF03695">
    <property type="entry name" value="UPF0149"/>
    <property type="match status" value="1"/>
</dbReference>
<organism evidence="1 2">
    <name type="scientific">Fluctibacter halophilus</name>
    <dbReference type="NCBI Taxonomy" id="226011"/>
    <lineage>
        <taxon>Bacteria</taxon>
        <taxon>Pseudomonadati</taxon>
        <taxon>Pseudomonadota</taxon>
        <taxon>Gammaproteobacteria</taxon>
        <taxon>Alteromonadales</taxon>
        <taxon>Alteromonadaceae</taxon>
        <taxon>Fluctibacter</taxon>
    </lineage>
</organism>
<proteinExistence type="predicted"/>
<dbReference type="InterPro" id="IPR011978">
    <property type="entry name" value="YgfB-like"/>
</dbReference>
<dbReference type="RefSeq" id="WP_229161293.1">
    <property type="nucleotide sequence ID" value="NZ_JAJEWP010000004.1"/>
</dbReference>
<gene>
    <name evidence="1" type="ORF">LJ739_13530</name>
</gene>
<sequence>MHTPPEWYASLSELTCGPLANIVHPTDHVAGLVCFVASAPEIPMPDQWLPWSLAVHGQLPDQTQADALADVLMKGLQQQLAAMRSGDPLLPGGYECPAIDQADAPVSLWLTGGLAAHKQLENTWQHAWQRMQHKDPHKAPDAAKTLKHCLRLFSTFANVPLAVAQAREAGNQQLVTALPSIFNGLEPALQAYVSLAGQLSGYLPNQFETFVQD</sequence>
<dbReference type="EMBL" id="JAJEWP010000004">
    <property type="protein sequence ID" value="MCC2617269.1"/>
    <property type="molecule type" value="Genomic_DNA"/>
</dbReference>